<comment type="caution">
    <text evidence="1">The sequence shown here is derived from an EMBL/GenBank/DDBJ whole genome shotgun (WGS) entry which is preliminary data.</text>
</comment>
<reference evidence="2" key="1">
    <citation type="journal article" date="2019" name="Int. J. Syst. Evol. Microbiol.">
        <title>The Global Catalogue of Microorganisms (GCM) 10K type strain sequencing project: providing services to taxonomists for standard genome sequencing and annotation.</title>
        <authorList>
            <consortium name="The Broad Institute Genomics Platform"/>
            <consortium name="The Broad Institute Genome Sequencing Center for Infectious Disease"/>
            <person name="Wu L."/>
            <person name="Ma J."/>
        </authorList>
    </citation>
    <scope>NUCLEOTIDE SEQUENCE [LARGE SCALE GENOMIC DNA]</scope>
    <source>
        <strain evidence="2">CGMCC 1.16326</strain>
    </source>
</reference>
<accession>A0ABW0H9N0</accession>
<sequence>MKVSINLQIDAVRLAETRQRTLCGGGSIKDLRRPQEREFSLQALNAGARSLETLKEHVDEIRAFLLLSADARAAVLRHGETLAQMCLELAKREAAAKAGGPVR</sequence>
<name>A0ABW0H9N0_9HYPH</name>
<evidence type="ECO:0000313" key="1">
    <source>
        <dbReference type="EMBL" id="MFC5393043.1"/>
    </source>
</evidence>
<organism evidence="1 2">
    <name type="scientific">Bosea vestrisii</name>
    <dbReference type="NCBI Taxonomy" id="151416"/>
    <lineage>
        <taxon>Bacteria</taxon>
        <taxon>Pseudomonadati</taxon>
        <taxon>Pseudomonadota</taxon>
        <taxon>Alphaproteobacteria</taxon>
        <taxon>Hyphomicrobiales</taxon>
        <taxon>Boseaceae</taxon>
        <taxon>Bosea</taxon>
    </lineage>
</organism>
<dbReference type="Proteomes" id="UP001596104">
    <property type="component" value="Unassembled WGS sequence"/>
</dbReference>
<evidence type="ECO:0000313" key="2">
    <source>
        <dbReference type="Proteomes" id="UP001596104"/>
    </source>
</evidence>
<protein>
    <recommendedName>
        <fullName evidence="3">Phasin protein</fullName>
    </recommendedName>
</protein>
<gene>
    <name evidence="1" type="ORF">ACFPPC_10405</name>
</gene>
<keyword evidence="2" id="KW-1185">Reference proteome</keyword>
<proteinExistence type="predicted"/>
<dbReference type="EMBL" id="JBHSLV010000019">
    <property type="protein sequence ID" value="MFC5393043.1"/>
    <property type="molecule type" value="Genomic_DNA"/>
</dbReference>
<dbReference type="RefSeq" id="WP_377007954.1">
    <property type="nucleotide sequence ID" value="NZ_JBHSLV010000019.1"/>
</dbReference>
<evidence type="ECO:0008006" key="3">
    <source>
        <dbReference type="Google" id="ProtNLM"/>
    </source>
</evidence>